<dbReference type="Proteomes" id="UP000823775">
    <property type="component" value="Unassembled WGS sequence"/>
</dbReference>
<evidence type="ECO:0000256" key="1">
    <source>
        <dbReference type="SAM" id="MobiDB-lite"/>
    </source>
</evidence>
<proteinExistence type="predicted"/>
<feature type="non-terminal residue" evidence="2">
    <location>
        <position position="102"/>
    </location>
</feature>
<organism evidence="2 3">
    <name type="scientific">Datura stramonium</name>
    <name type="common">Jimsonweed</name>
    <name type="synonym">Common thornapple</name>
    <dbReference type="NCBI Taxonomy" id="4076"/>
    <lineage>
        <taxon>Eukaryota</taxon>
        <taxon>Viridiplantae</taxon>
        <taxon>Streptophyta</taxon>
        <taxon>Embryophyta</taxon>
        <taxon>Tracheophyta</taxon>
        <taxon>Spermatophyta</taxon>
        <taxon>Magnoliopsida</taxon>
        <taxon>eudicotyledons</taxon>
        <taxon>Gunneridae</taxon>
        <taxon>Pentapetalae</taxon>
        <taxon>asterids</taxon>
        <taxon>lamiids</taxon>
        <taxon>Solanales</taxon>
        <taxon>Solanaceae</taxon>
        <taxon>Solanoideae</taxon>
        <taxon>Datureae</taxon>
        <taxon>Datura</taxon>
    </lineage>
</organism>
<sequence>MEVGGRGRKERGRENDDQCCELFPAASEMEKRGRGWRNRGREEEVRQRRDLEGVTATGSGVIPPEEREMEEMERGRLPAIVELLFARDDGDGRRIEGDEARE</sequence>
<keyword evidence="3" id="KW-1185">Reference proteome</keyword>
<dbReference type="EMBL" id="JACEIK010076710">
    <property type="protein sequence ID" value="MCE5167309.1"/>
    <property type="molecule type" value="Genomic_DNA"/>
</dbReference>
<evidence type="ECO:0000313" key="3">
    <source>
        <dbReference type="Proteomes" id="UP000823775"/>
    </source>
</evidence>
<accession>A0ABS8Y816</accession>
<feature type="compositionally biased region" description="Basic and acidic residues" evidence="1">
    <location>
        <begin position="31"/>
        <end position="52"/>
    </location>
</feature>
<gene>
    <name evidence="2" type="ORF">HAX54_047483</name>
</gene>
<protein>
    <submittedName>
        <fullName evidence="2">Uncharacterized protein</fullName>
    </submittedName>
</protein>
<evidence type="ECO:0000313" key="2">
    <source>
        <dbReference type="EMBL" id="MCE5167309.1"/>
    </source>
</evidence>
<feature type="region of interest" description="Disordered" evidence="1">
    <location>
        <begin position="31"/>
        <end position="73"/>
    </location>
</feature>
<reference evidence="2 3" key="1">
    <citation type="journal article" date="2021" name="BMC Genomics">
        <title>Datura genome reveals duplications of psychoactive alkaloid biosynthetic genes and high mutation rate following tissue culture.</title>
        <authorList>
            <person name="Rajewski A."/>
            <person name="Carter-House D."/>
            <person name="Stajich J."/>
            <person name="Litt A."/>
        </authorList>
    </citation>
    <scope>NUCLEOTIDE SEQUENCE [LARGE SCALE GENOMIC DNA]</scope>
    <source>
        <strain evidence="2">AR-01</strain>
    </source>
</reference>
<name>A0ABS8Y816_DATST</name>
<comment type="caution">
    <text evidence="2">The sequence shown here is derived from an EMBL/GenBank/DDBJ whole genome shotgun (WGS) entry which is preliminary data.</text>
</comment>